<evidence type="ECO:0000313" key="2">
    <source>
        <dbReference type="EMBL" id="MBB4104060.1"/>
    </source>
</evidence>
<keyword evidence="1" id="KW-1133">Transmembrane helix</keyword>
<dbReference type="Pfam" id="PF10947">
    <property type="entry name" value="DUF2628"/>
    <property type="match status" value="1"/>
</dbReference>
<name>A0A7W6K4R4_9HYPH</name>
<organism evidence="2 3">
    <name type="scientific">Allorhizobium borbori</name>
    <dbReference type="NCBI Taxonomy" id="485907"/>
    <lineage>
        <taxon>Bacteria</taxon>
        <taxon>Pseudomonadati</taxon>
        <taxon>Pseudomonadota</taxon>
        <taxon>Alphaproteobacteria</taxon>
        <taxon>Hyphomicrobiales</taxon>
        <taxon>Rhizobiaceae</taxon>
        <taxon>Rhizobium/Agrobacterium group</taxon>
        <taxon>Allorhizobium</taxon>
    </lineage>
</organism>
<reference evidence="2 3" key="1">
    <citation type="submission" date="2020-08" db="EMBL/GenBank/DDBJ databases">
        <title>Genomic Encyclopedia of Type Strains, Phase IV (KMG-IV): sequencing the most valuable type-strain genomes for metagenomic binning, comparative biology and taxonomic classification.</title>
        <authorList>
            <person name="Goeker M."/>
        </authorList>
    </citation>
    <scope>NUCLEOTIDE SEQUENCE [LARGE SCALE GENOMIC DNA]</scope>
    <source>
        <strain evidence="2 3">DSM 26385</strain>
    </source>
</reference>
<accession>A0A7W6K4R4</accession>
<keyword evidence="3" id="KW-1185">Reference proteome</keyword>
<protein>
    <recommendedName>
        <fullName evidence="4">DUF2628 domain-containing protein</fullName>
    </recommendedName>
</protein>
<evidence type="ECO:0000256" key="1">
    <source>
        <dbReference type="SAM" id="Phobius"/>
    </source>
</evidence>
<feature type="transmembrane region" description="Helical" evidence="1">
    <location>
        <begin position="20"/>
        <end position="40"/>
    </location>
</feature>
<sequence>MASYVFLTPPGRAPGDEKTVVLRDGFSFLAYLFPPVWFLLHRLWFEALLSVLLLVLAGLVAETGHLGLAGPFPGIALCLFCGLESGNLRLRHLERKGFRLEAALEARNLAEAEEIFFSKTPLATRTPVNSGANPAPAAFRPVGDHRPVLGLFDLHGGR</sequence>
<evidence type="ECO:0008006" key="4">
    <source>
        <dbReference type="Google" id="ProtNLM"/>
    </source>
</evidence>
<evidence type="ECO:0000313" key="3">
    <source>
        <dbReference type="Proteomes" id="UP000584824"/>
    </source>
</evidence>
<dbReference type="EMBL" id="JACIDU010000010">
    <property type="protein sequence ID" value="MBB4104060.1"/>
    <property type="molecule type" value="Genomic_DNA"/>
</dbReference>
<dbReference type="RefSeq" id="WP_183793154.1">
    <property type="nucleotide sequence ID" value="NZ_JACIDU010000010.1"/>
</dbReference>
<dbReference type="Proteomes" id="UP000584824">
    <property type="component" value="Unassembled WGS sequence"/>
</dbReference>
<comment type="caution">
    <text evidence="2">The sequence shown here is derived from an EMBL/GenBank/DDBJ whole genome shotgun (WGS) entry which is preliminary data.</text>
</comment>
<keyword evidence="1" id="KW-0812">Transmembrane</keyword>
<proteinExistence type="predicted"/>
<keyword evidence="1" id="KW-0472">Membrane</keyword>
<dbReference type="InterPro" id="IPR024399">
    <property type="entry name" value="DUF2628"/>
</dbReference>
<feature type="transmembrane region" description="Helical" evidence="1">
    <location>
        <begin position="47"/>
        <end position="66"/>
    </location>
</feature>
<dbReference type="AlphaFoldDB" id="A0A7W6K4R4"/>
<gene>
    <name evidence="2" type="ORF">GGQ66_002633</name>
</gene>